<dbReference type="PANTHER" id="PTHR33933:SF1">
    <property type="entry name" value="PROTEIN ADENYLYLTRANSFERASE MNTA-RELATED"/>
    <property type="match status" value="1"/>
</dbReference>
<gene>
    <name evidence="2" type="ORF">GCM10009037_27880</name>
</gene>
<evidence type="ECO:0000313" key="3">
    <source>
        <dbReference type="Proteomes" id="UP000628840"/>
    </source>
</evidence>
<evidence type="ECO:0000259" key="1">
    <source>
        <dbReference type="Pfam" id="PF01909"/>
    </source>
</evidence>
<dbReference type="InterPro" id="IPR052548">
    <property type="entry name" value="Type_VII_TA_antitoxin"/>
</dbReference>
<accession>A0A830F0E9</accession>
<sequence>MTTERVFGRMSSKTADEALPDGAHEAAAMTFVERARSDYGDDLAELYVFGSTIRGEASGRSSDVDVLVVLRDDVNHEAVTDSLRDIAYDVMLECGPLVELHILSESMFERYREEGNPFVRNVVDEGRAYA</sequence>
<dbReference type="Pfam" id="PF01909">
    <property type="entry name" value="NTP_transf_2"/>
    <property type="match status" value="1"/>
</dbReference>
<dbReference type="CDD" id="cd05403">
    <property type="entry name" value="NT_KNTase_like"/>
    <property type="match status" value="1"/>
</dbReference>
<dbReference type="AlphaFoldDB" id="A0A830F0E9"/>
<dbReference type="InterPro" id="IPR002934">
    <property type="entry name" value="Polymerase_NTP_transf_dom"/>
</dbReference>
<proteinExistence type="predicted"/>
<evidence type="ECO:0000313" key="2">
    <source>
        <dbReference type="EMBL" id="GGL42750.1"/>
    </source>
</evidence>
<dbReference type="Gene3D" id="3.30.460.10">
    <property type="entry name" value="Beta Polymerase, domain 2"/>
    <property type="match status" value="1"/>
</dbReference>
<keyword evidence="3" id="KW-1185">Reference proteome</keyword>
<comment type="caution">
    <text evidence="2">The sequence shown here is derived from an EMBL/GenBank/DDBJ whole genome shotgun (WGS) entry which is preliminary data.</text>
</comment>
<dbReference type="PANTHER" id="PTHR33933">
    <property type="entry name" value="NUCLEOTIDYLTRANSFERASE"/>
    <property type="match status" value="1"/>
</dbReference>
<dbReference type="SUPFAM" id="SSF81301">
    <property type="entry name" value="Nucleotidyltransferase"/>
    <property type="match status" value="1"/>
</dbReference>
<reference evidence="2 3" key="1">
    <citation type="journal article" date="2019" name="Int. J. Syst. Evol. Microbiol.">
        <title>The Global Catalogue of Microorganisms (GCM) 10K type strain sequencing project: providing services to taxonomists for standard genome sequencing and annotation.</title>
        <authorList>
            <consortium name="The Broad Institute Genomics Platform"/>
            <consortium name="The Broad Institute Genome Sequencing Center for Infectious Disease"/>
            <person name="Wu L."/>
            <person name="Ma J."/>
        </authorList>
    </citation>
    <scope>NUCLEOTIDE SEQUENCE [LARGE SCALE GENOMIC DNA]</scope>
    <source>
        <strain evidence="2 3">JCM 19585</strain>
    </source>
</reference>
<dbReference type="EMBL" id="BMPF01000005">
    <property type="protein sequence ID" value="GGL42750.1"/>
    <property type="molecule type" value="Genomic_DNA"/>
</dbReference>
<organism evidence="2 3">
    <name type="scientific">Halarchaeum grantii</name>
    <dbReference type="NCBI Taxonomy" id="1193105"/>
    <lineage>
        <taxon>Archaea</taxon>
        <taxon>Methanobacteriati</taxon>
        <taxon>Methanobacteriota</taxon>
        <taxon>Stenosarchaea group</taxon>
        <taxon>Halobacteria</taxon>
        <taxon>Halobacteriales</taxon>
        <taxon>Halobacteriaceae</taxon>
    </lineage>
</organism>
<name>A0A830F0E9_9EURY</name>
<feature type="domain" description="Polymerase nucleotidyl transferase" evidence="1">
    <location>
        <begin position="30"/>
        <end position="107"/>
    </location>
</feature>
<dbReference type="Proteomes" id="UP000628840">
    <property type="component" value="Unassembled WGS sequence"/>
</dbReference>
<protein>
    <recommendedName>
        <fullName evidence="1">Polymerase nucleotidyl transferase domain-containing protein</fullName>
    </recommendedName>
</protein>
<dbReference type="InterPro" id="IPR043519">
    <property type="entry name" value="NT_sf"/>
</dbReference>
<dbReference type="GO" id="GO:0016779">
    <property type="term" value="F:nucleotidyltransferase activity"/>
    <property type="evidence" value="ECO:0007669"/>
    <property type="project" value="InterPro"/>
</dbReference>